<organism evidence="1 2">
    <name type="scientific">Lithospermum erythrorhizon</name>
    <name type="common">Purple gromwell</name>
    <name type="synonym">Lithospermum officinale var. erythrorhizon</name>
    <dbReference type="NCBI Taxonomy" id="34254"/>
    <lineage>
        <taxon>Eukaryota</taxon>
        <taxon>Viridiplantae</taxon>
        <taxon>Streptophyta</taxon>
        <taxon>Embryophyta</taxon>
        <taxon>Tracheophyta</taxon>
        <taxon>Spermatophyta</taxon>
        <taxon>Magnoliopsida</taxon>
        <taxon>eudicotyledons</taxon>
        <taxon>Gunneridae</taxon>
        <taxon>Pentapetalae</taxon>
        <taxon>asterids</taxon>
        <taxon>lamiids</taxon>
        <taxon>Boraginales</taxon>
        <taxon>Boraginaceae</taxon>
        <taxon>Boraginoideae</taxon>
        <taxon>Lithospermeae</taxon>
        <taxon>Lithospermum</taxon>
    </lineage>
</organism>
<comment type="caution">
    <text evidence="1">The sequence shown here is derived from an EMBL/GenBank/DDBJ whole genome shotgun (WGS) entry which is preliminary data.</text>
</comment>
<keyword evidence="2" id="KW-1185">Reference proteome</keyword>
<gene>
    <name evidence="1" type="ORF">LIER_15068</name>
</gene>
<sequence length="86" mass="10139">MRVMEEEEDRRSSIARFIMTGELPNDGVEAGKIKSRSYQFQMMQGELYKRSHFGRLLFYVAKKMSTKSSTRCMKERSVDTTWEDSL</sequence>
<protein>
    <submittedName>
        <fullName evidence="1">Uncharacterized protein</fullName>
    </submittedName>
</protein>
<accession>A0AAV3Q4M7</accession>
<name>A0AAV3Q4M7_LITER</name>
<reference evidence="1 2" key="1">
    <citation type="submission" date="2024-01" db="EMBL/GenBank/DDBJ databases">
        <title>The complete chloroplast genome sequence of Lithospermum erythrorhizon: insights into the phylogenetic relationship among Boraginaceae species and the maternal lineages of purple gromwells.</title>
        <authorList>
            <person name="Okada T."/>
            <person name="Watanabe K."/>
        </authorList>
    </citation>
    <scope>NUCLEOTIDE SEQUENCE [LARGE SCALE GENOMIC DNA]</scope>
</reference>
<proteinExistence type="predicted"/>
<dbReference type="EMBL" id="BAABME010003213">
    <property type="protein sequence ID" value="GAA0157911.1"/>
    <property type="molecule type" value="Genomic_DNA"/>
</dbReference>
<evidence type="ECO:0000313" key="2">
    <source>
        <dbReference type="Proteomes" id="UP001454036"/>
    </source>
</evidence>
<dbReference type="AlphaFoldDB" id="A0AAV3Q4M7"/>
<dbReference type="Proteomes" id="UP001454036">
    <property type="component" value="Unassembled WGS sequence"/>
</dbReference>
<evidence type="ECO:0000313" key="1">
    <source>
        <dbReference type="EMBL" id="GAA0157911.1"/>
    </source>
</evidence>